<dbReference type="PANTHER" id="PTHR33053:SF9">
    <property type="entry name" value="AGAP000105-PA"/>
    <property type="match status" value="1"/>
</dbReference>
<evidence type="ECO:0000313" key="2">
    <source>
        <dbReference type="Proteomes" id="UP000000305"/>
    </source>
</evidence>
<proteinExistence type="predicted"/>
<evidence type="ECO:0000313" key="1">
    <source>
        <dbReference type="EMBL" id="EFX76047.1"/>
    </source>
</evidence>
<dbReference type="KEGG" id="dpx:DAPPUDRAFT_28465"/>
<keyword evidence="2" id="KW-1185">Reference proteome</keyword>
<protein>
    <submittedName>
        <fullName evidence="1">Uncharacterized protein</fullName>
    </submittedName>
</protein>
<sequence>KFKLIWNIDGIPLTKSGSSIFWPIIGRISNLKNADIIMAGLYAGCQKPSDINDYLKLFVDEFIELSTKGFYFNRK</sequence>
<feature type="non-terminal residue" evidence="1">
    <location>
        <position position="1"/>
    </location>
</feature>
<dbReference type="PhylomeDB" id="E9GWW2"/>
<dbReference type="Proteomes" id="UP000000305">
    <property type="component" value="Unassembled WGS sequence"/>
</dbReference>
<dbReference type="HOGENOM" id="CLU_004416_3_1_1"/>
<gene>
    <name evidence="1" type="ORF">DAPPUDRAFT_28465</name>
</gene>
<accession>E9GWW2</accession>
<dbReference type="PANTHER" id="PTHR33053">
    <property type="entry name" value="PROTEIN, PUTATIVE-RELATED"/>
    <property type="match status" value="1"/>
</dbReference>
<feature type="non-terminal residue" evidence="1">
    <location>
        <position position="75"/>
    </location>
</feature>
<dbReference type="InParanoid" id="E9GWW2"/>
<dbReference type="EMBL" id="GL732571">
    <property type="protein sequence ID" value="EFX76047.1"/>
    <property type="molecule type" value="Genomic_DNA"/>
</dbReference>
<dbReference type="OrthoDB" id="6622109at2759"/>
<organism evidence="1 2">
    <name type="scientific">Daphnia pulex</name>
    <name type="common">Water flea</name>
    <dbReference type="NCBI Taxonomy" id="6669"/>
    <lineage>
        <taxon>Eukaryota</taxon>
        <taxon>Metazoa</taxon>
        <taxon>Ecdysozoa</taxon>
        <taxon>Arthropoda</taxon>
        <taxon>Crustacea</taxon>
        <taxon>Branchiopoda</taxon>
        <taxon>Diplostraca</taxon>
        <taxon>Cladocera</taxon>
        <taxon>Anomopoda</taxon>
        <taxon>Daphniidae</taxon>
        <taxon>Daphnia</taxon>
    </lineage>
</organism>
<dbReference type="AlphaFoldDB" id="E9GWW2"/>
<dbReference type="STRING" id="6669.E9GWW2"/>
<reference evidence="1 2" key="1">
    <citation type="journal article" date="2011" name="Science">
        <title>The ecoresponsive genome of Daphnia pulex.</title>
        <authorList>
            <person name="Colbourne J.K."/>
            <person name="Pfrender M.E."/>
            <person name="Gilbert D."/>
            <person name="Thomas W.K."/>
            <person name="Tucker A."/>
            <person name="Oakley T.H."/>
            <person name="Tokishita S."/>
            <person name="Aerts A."/>
            <person name="Arnold G.J."/>
            <person name="Basu M.K."/>
            <person name="Bauer D.J."/>
            <person name="Caceres C.E."/>
            <person name="Carmel L."/>
            <person name="Casola C."/>
            <person name="Choi J.H."/>
            <person name="Detter J.C."/>
            <person name="Dong Q."/>
            <person name="Dusheyko S."/>
            <person name="Eads B.D."/>
            <person name="Frohlich T."/>
            <person name="Geiler-Samerotte K.A."/>
            <person name="Gerlach D."/>
            <person name="Hatcher P."/>
            <person name="Jogdeo S."/>
            <person name="Krijgsveld J."/>
            <person name="Kriventseva E.V."/>
            <person name="Kultz D."/>
            <person name="Laforsch C."/>
            <person name="Lindquist E."/>
            <person name="Lopez J."/>
            <person name="Manak J.R."/>
            <person name="Muller J."/>
            <person name="Pangilinan J."/>
            <person name="Patwardhan R.P."/>
            <person name="Pitluck S."/>
            <person name="Pritham E.J."/>
            <person name="Rechtsteiner A."/>
            <person name="Rho M."/>
            <person name="Rogozin I.B."/>
            <person name="Sakarya O."/>
            <person name="Salamov A."/>
            <person name="Schaack S."/>
            <person name="Shapiro H."/>
            <person name="Shiga Y."/>
            <person name="Skalitzky C."/>
            <person name="Smith Z."/>
            <person name="Souvorov A."/>
            <person name="Sung W."/>
            <person name="Tang Z."/>
            <person name="Tsuchiya D."/>
            <person name="Tu H."/>
            <person name="Vos H."/>
            <person name="Wang M."/>
            <person name="Wolf Y.I."/>
            <person name="Yamagata H."/>
            <person name="Yamada T."/>
            <person name="Ye Y."/>
            <person name="Shaw J.R."/>
            <person name="Andrews J."/>
            <person name="Crease T.J."/>
            <person name="Tang H."/>
            <person name="Lucas S.M."/>
            <person name="Robertson H.M."/>
            <person name="Bork P."/>
            <person name="Koonin E.V."/>
            <person name="Zdobnov E.M."/>
            <person name="Grigoriev I.V."/>
            <person name="Lynch M."/>
            <person name="Boore J.L."/>
        </authorList>
    </citation>
    <scope>NUCLEOTIDE SEQUENCE [LARGE SCALE GENOMIC DNA]</scope>
</reference>
<name>E9GWW2_DAPPU</name>